<feature type="domain" description="NAD-dependent epimerase/dehydratase" evidence="1">
    <location>
        <begin position="4"/>
        <end position="208"/>
    </location>
</feature>
<evidence type="ECO:0000259" key="1">
    <source>
        <dbReference type="Pfam" id="PF01370"/>
    </source>
</evidence>
<organism evidence="2 3">
    <name type="scientific">Jiulongibacter sediminis</name>
    <dbReference type="NCBI Taxonomy" id="1605367"/>
    <lineage>
        <taxon>Bacteria</taxon>
        <taxon>Pseudomonadati</taxon>
        <taxon>Bacteroidota</taxon>
        <taxon>Cytophagia</taxon>
        <taxon>Cytophagales</taxon>
        <taxon>Leadbetterellaceae</taxon>
        <taxon>Jiulongibacter</taxon>
    </lineage>
</organism>
<dbReference type="OrthoDB" id="1490291at2"/>
<gene>
    <name evidence="2" type="ORF">AFM12_08035</name>
</gene>
<dbReference type="RefSeq" id="WP_055146391.1">
    <property type="nucleotide sequence ID" value="NZ_JXSZ01000006.1"/>
</dbReference>
<sequence length="300" mass="33643">MNDVLISGASGFVGKNLINYLDERLISHKEISLRSGVPDSLPGDTSVVVHLAGLAHDLKNVNKEADYFRVNTELTQQLFQAFLRSEADTFIFLSSVKAVADSPGKELLLENTIPDPVTVYGKSKLEAERALLSRKVNGKRVIILRPCMIHGPGNKGNLNLLYRWVKSGLPYPLGAFDNERSYLSVDHLCYVITELIRNRTIPQGVYQVADTNYVSTIELVKLISQELGKPVRIWKIPAPLIRSLAEMGNWLHLPLNSERLYKLTDDYKVSNEKLRSVLGNPPNFEASEGLRKTIRSFVNE</sequence>
<name>A0A0P7BUQ7_9BACT</name>
<dbReference type="InterPro" id="IPR036291">
    <property type="entry name" value="NAD(P)-bd_dom_sf"/>
</dbReference>
<dbReference type="AlphaFoldDB" id="A0A0P7BUQ7"/>
<dbReference type="PANTHER" id="PTHR43245:SF58">
    <property type="entry name" value="BLL5923 PROTEIN"/>
    <property type="match status" value="1"/>
</dbReference>
<dbReference type="InterPro" id="IPR001509">
    <property type="entry name" value="Epimerase_deHydtase"/>
</dbReference>
<dbReference type="PATRIC" id="fig|1605367.3.peg.2988"/>
<evidence type="ECO:0000313" key="3">
    <source>
        <dbReference type="Proteomes" id="UP000050454"/>
    </source>
</evidence>
<dbReference type="SUPFAM" id="SSF51735">
    <property type="entry name" value="NAD(P)-binding Rossmann-fold domains"/>
    <property type="match status" value="1"/>
</dbReference>
<dbReference type="PANTHER" id="PTHR43245">
    <property type="entry name" value="BIFUNCTIONAL POLYMYXIN RESISTANCE PROTEIN ARNA"/>
    <property type="match status" value="1"/>
</dbReference>
<dbReference type="Gene3D" id="3.40.50.720">
    <property type="entry name" value="NAD(P)-binding Rossmann-like Domain"/>
    <property type="match status" value="1"/>
</dbReference>
<keyword evidence="3" id="KW-1185">Reference proteome</keyword>
<reference evidence="2 3" key="1">
    <citation type="submission" date="2015-07" db="EMBL/GenBank/DDBJ databases">
        <title>The draft genome sequence of Leadbetterella sp. JN14-9.</title>
        <authorList>
            <person name="Liu Y."/>
            <person name="Du J."/>
            <person name="Shao Z."/>
        </authorList>
    </citation>
    <scope>NUCLEOTIDE SEQUENCE [LARGE SCALE GENOMIC DNA]</scope>
    <source>
        <strain evidence="2 3">JN14-9</strain>
    </source>
</reference>
<evidence type="ECO:0000313" key="2">
    <source>
        <dbReference type="EMBL" id="KPM48557.1"/>
    </source>
</evidence>
<protein>
    <recommendedName>
        <fullName evidence="1">NAD-dependent epimerase/dehydratase domain-containing protein</fullName>
    </recommendedName>
</protein>
<dbReference type="STRING" id="1605367.AFM12_08035"/>
<proteinExistence type="predicted"/>
<comment type="caution">
    <text evidence="2">The sequence shown here is derived from an EMBL/GenBank/DDBJ whole genome shotgun (WGS) entry which is preliminary data.</text>
</comment>
<dbReference type="EMBL" id="LGTQ01000006">
    <property type="protein sequence ID" value="KPM48557.1"/>
    <property type="molecule type" value="Genomic_DNA"/>
</dbReference>
<dbReference type="Proteomes" id="UP000050454">
    <property type="component" value="Unassembled WGS sequence"/>
</dbReference>
<dbReference type="InterPro" id="IPR050177">
    <property type="entry name" value="Lipid_A_modif_metabolic_enz"/>
</dbReference>
<accession>A0A0P7BUQ7</accession>
<dbReference type="Pfam" id="PF01370">
    <property type="entry name" value="Epimerase"/>
    <property type="match status" value="1"/>
</dbReference>